<evidence type="ECO:0008006" key="3">
    <source>
        <dbReference type="Google" id="ProtNLM"/>
    </source>
</evidence>
<accession>A0A0C3HXP5</accession>
<evidence type="ECO:0000313" key="1">
    <source>
        <dbReference type="EMBL" id="KIN06992.1"/>
    </source>
</evidence>
<proteinExistence type="predicted"/>
<protein>
    <recommendedName>
        <fullName evidence="3">BED-type domain-containing protein</fullName>
    </recommendedName>
</protein>
<organism evidence="1 2">
    <name type="scientific">Oidiodendron maius (strain Zn)</name>
    <dbReference type="NCBI Taxonomy" id="913774"/>
    <lineage>
        <taxon>Eukaryota</taxon>
        <taxon>Fungi</taxon>
        <taxon>Dikarya</taxon>
        <taxon>Ascomycota</taxon>
        <taxon>Pezizomycotina</taxon>
        <taxon>Leotiomycetes</taxon>
        <taxon>Leotiomycetes incertae sedis</taxon>
        <taxon>Myxotrichaceae</taxon>
        <taxon>Oidiodendron</taxon>
    </lineage>
</organism>
<reference evidence="2" key="2">
    <citation type="submission" date="2015-01" db="EMBL/GenBank/DDBJ databases">
        <title>Evolutionary Origins and Diversification of the Mycorrhizal Mutualists.</title>
        <authorList>
            <consortium name="DOE Joint Genome Institute"/>
            <consortium name="Mycorrhizal Genomics Consortium"/>
            <person name="Kohler A."/>
            <person name="Kuo A."/>
            <person name="Nagy L.G."/>
            <person name="Floudas D."/>
            <person name="Copeland A."/>
            <person name="Barry K.W."/>
            <person name="Cichocki N."/>
            <person name="Veneault-Fourrey C."/>
            <person name="LaButti K."/>
            <person name="Lindquist E.A."/>
            <person name="Lipzen A."/>
            <person name="Lundell T."/>
            <person name="Morin E."/>
            <person name="Murat C."/>
            <person name="Riley R."/>
            <person name="Ohm R."/>
            <person name="Sun H."/>
            <person name="Tunlid A."/>
            <person name="Henrissat B."/>
            <person name="Grigoriev I.V."/>
            <person name="Hibbett D.S."/>
            <person name="Martin F."/>
        </authorList>
    </citation>
    <scope>NUCLEOTIDE SEQUENCE [LARGE SCALE GENOMIC DNA]</scope>
    <source>
        <strain evidence="2">Zn</strain>
    </source>
</reference>
<dbReference type="HOGENOM" id="CLU_2400247_0_0_1"/>
<gene>
    <name evidence="1" type="ORF">OIDMADRAFT_46901</name>
</gene>
<dbReference type="InParanoid" id="A0A0C3HXP5"/>
<dbReference type="EMBL" id="KN832870">
    <property type="protein sequence ID" value="KIN06992.1"/>
    <property type="molecule type" value="Genomic_DNA"/>
</dbReference>
<evidence type="ECO:0000313" key="2">
    <source>
        <dbReference type="Proteomes" id="UP000054321"/>
    </source>
</evidence>
<dbReference type="Proteomes" id="UP000054321">
    <property type="component" value="Unassembled WGS sequence"/>
</dbReference>
<sequence>MPDSDPETKYYDKDGHEIWKCTYCPKTYRTSGSTTVGIEHWTDFDPTKGHGLEKHSTRDVAMTKQQLSIKHALELAEARKQKRRRLDGDEWAT</sequence>
<name>A0A0C3HXP5_OIDMZ</name>
<dbReference type="AlphaFoldDB" id="A0A0C3HXP5"/>
<reference evidence="1 2" key="1">
    <citation type="submission" date="2014-04" db="EMBL/GenBank/DDBJ databases">
        <authorList>
            <consortium name="DOE Joint Genome Institute"/>
            <person name="Kuo A."/>
            <person name="Martino E."/>
            <person name="Perotto S."/>
            <person name="Kohler A."/>
            <person name="Nagy L.G."/>
            <person name="Floudas D."/>
            <person name="Copeland A."/>
            <person name="Barry K.W."/>
            <person name="Cichocki N."/>
            <person name="Veneault-Fourrey C."/>
            <person name="LaButti K."/>
            <person name="Lindquist E.A."/>
            <person name="Lipzen A."/>
            <person name="Lundell T."/>
            <person name="Morin E."/>
            <person name="Murat C."/>
            <person name="Sun H."/>
            <person name="Tunlid A."/>
            <person name="Henrissat B."/>
            <person name="Grigoriev I.V."/>
            <person name="Hibbett D.S."/>
            <person name="Martin F."/>
            <person name="Nordberg H.P."/>
            <person name="Cantor M.N."/>
            <person name="Hua S.X."/>
        </authorList>
    </citation>
    <scope>NUCLEOTIDE SEQUENCE [LARGE SCALE GENOMIC DNA]</scope>
    <source>
        <strain evidence="1 2">Zn</strain>
    </source>
</reference>
<keyword evidence="2" id="KW-1185">Reference proteome</keyword>